<gene>
    <name evidence="1" type="ORF">KUH32_16185</name>
</gene>
<dbReference type="RefSeq" id="WP_217779628.1">
    <property type="nucleotide sequence ID" value="NZ_JAHRWL010000002.1"/>
</dbReference>
<comment type="caution">
    <text evidence="1">The sequence shown here is derived from an EMBL/GenBank/DDBJ whole genome shotgun (WGS) entry which is preliminary data.</text>
</comment>
<dbReference type="EMBL" id="JAHRWL010000002">
    <property type="protein sequence ID" value="MBV2361304.1"/>
    <property type="molecule type" value="Genomic_DNA"/>
</dbReference>
<organism evidence="1 2">
    <name type="scientific">Thalassococcus arenae</name>
    <dbReference type="NCBI Taxonomy" id="2851652"/>
    <lineage>
        <taxon>Bacteria</taxon>
        <taxon>Pseudomonadati</taxon>
        <taxon>Pseudomonadota</taxon>
        <taxon>Alphaproteobacteria</taxon>
        <taxon>Rhodobacterales</taxon>
        <taxon>Roseobacteraceae</taxon>
        <taxon>Thalassococcus</taxon>
    </lineage>
</organism>
<dbReference type="Proteomes" id="UP001166293">
    <property type="component" value="Unassembled WGS sequence"/>
</dbReference>
<reference evidence="1" key="1">
    <citation type="submission" date="2021-06" db="EMBL/GenBank/DDBJ databases">
        <title>Thalassococcus sp. CAU 1522 isolated from sea sand, Republic of Korea.</title>
        <authorList>
            <person name="Kim W."/>
        </authorList>
    </citation>
    <scope>NUCLEOTIDE SEQUENCE</scope>
    <source>
        <strain evidence="1">CAU 1522</strain>
    </source>
</reference>
<keyword evidence="2" id="KW-1185">Reference proteome</keyword>
<proteinExistence type="predicted"/>
<name>A0ABS6NB99_9RHOB</name>
<protein>
    <submittedName>
        <fullName evidence="1">Uncharacterized protein</fullName>
    </submittedName>
</protein>
<sequence length="140" mass="14984">MTVLEFKTDASEANRFVEILTADGGDIVGYRLGGARPGPSLMVAGYAPLALQVFDRLLALPTLPWLRGTLTLVSLGALNEGRTVCGLDHAPNQPVDEVLFLPFAADSALQDAASRTGYWMVLRLCAKLGMIDGRGIIGRR</sequence>
<accession>A0ABS6NB99</accession>
<evidence type="ECO:0000313" key="1">
    <source>
        <dbReference type="EMBL" id="MBV2361304.1"/>
    </source>
</evidence>
<evidence type="ECO:0000313" key="2">
    <source>
        <dbReference type="Proteomes" id="UP001166293"/>
    </source>
</evidence>